<dbReference type="InterPro" id="IPR029063">
    <property type="entry name" value="SAM-dependent_MTases_sf"/>
</dbReference>
<dbReference type="CDD" id="cd02440">
    <property type="entry name" value="AdoMet_MTases"/>
    <property type="match status" value="1"/>
</dbReference>
<dbReference type="GO" id="GO:0032259">
    <property type="term" value="P:methylation"/>
    <property type="evidence" value="ECO:0007669"/>
    <property type="project" value="UniProtKB-KW"/>
</dbReference>
<proteinExistence type="predicted"/>
<evidence type="ECO:0000313" key="5">
    <source>
        <dbReference type="Proteomes" id="UP001265259"/>
    </source>
</evidence>
<evidence type="ECO:0000256" key="2">
    <source>
        <dbReference type="ARBA" id="ARBA00022691"/>
    </source>
</evidence>
<keyword evidence="2" id="KW-0949">S-adenosyl-L-methionine</keyword>
<dbReference type="GO" id="GO:0008168">
    <property type="term" value="F:methyltransferase activity"/>
    <property type="evidence" value="ECO:0007669"/>
    <property type="project" value="UniProtKB-KW"/>
</dbReference>
<evidence type="ECO:0000259" key="3">
    <source>
        <dbReference type="Pfam" id="PF05175"/>
    </source>
</evidence>
<keyword evidence="1 4" id="KW-0808">Transferase</keyword>
<dbReference type="PANTHER" id="PTHR47739">
    <property type="entry name" value="TRNA1(VAL) (ADENINE(37)-N6)-METHYLTRANSFERASE"/>
    <property type="match status" value="1"/>
</dbReference>
<dbReference type="Pfam" id="PF05175">
    <property type="entry name" value="MTS"/>
    <property type="match status" value="1"/>
</dbReference>
<sequence length="276" mass="28439">MAAPAESLTRDAFLGGRLTLLQPAKGFRAGIDAVLLASACPAKPGQSVLDLGCGVGTAALCLATRVAGLELTGLERDAAIADLARRNADAAGIAMEILTGDITAPPPALKAMSFDHVIANPPYFDAARATAAADAYRDSAMREDVPLAAWTHLAAKRLRPGGWATFIQRADRLGDLLGAAEHAGFGSLRVQPIAGRAGNLARLILLIARKGGRGALELAAPFILHDGPAHISDGDDFTSAASAILRDGAQFIAPDLKVSVINCRHAEDTGRNVSGA</sequence>
<keyword evidence="5" id="KW-1185">Reference proteome</keyword>
<evidence type="ECO:0000313" key="4">
    <source>
        <dbReference type="EMBL" id="MDT0681189.1"/>
    </source>
</evidence>
<gene>
    <name evidence="4" type="ORF">RM543_00720</name>
</gene>
<dbReference type="InterPro" id="IPR002052">
    <property type="entry name" value="DNA_methylase_N6_adenine_CS"/>
</dbReference>
<dbReference type="InterPro" id="IPR007848">
    <property type="entry name" value="Small_mtfrase_dom"/>
</dbReference>
<accession>A0ABU3DBU4</accession>
<dbReference type="PROSITE" id="PS00092">
    <property type="entry name" value="N6_MTASE"/>
    <property type="match status" value="1"/>
</dbReference>
<dbReference type="InterPro" id="IPR050210">
    <property type="entry name" value="tRNA_Adenine-N(6)_MTase"/>
</dbReference>
<dbReference type="RefSeq" id="WP_311688674.1">
    <property type="nucleotide sequence ID" value="NZ_JAVRHL010000001.1"/>
</dbReference>
<dbReference type="Gene3D" id="3.40.50.150">
    <property type="entry name" value="Vaccinia Virus protein VP39"/>
    <property type="match status" value="1"/>
</dbReference>
<comment type="caution">
    <text evidence="4">The sequence shown here is derived from an EMBL/GenBank/DDBJ whole genome shotgun (WGS) entry which is preliminary data.</text>
</comment>
<keyword evidence="1 4" id="KW-0489">Methyltransferase</keyword>
<protein>
    <submittedName>
        <fullName evidence="4">Methyltransferase</fullName>
    </submittedName>
</protein>
<name>A0ABU3DBU4_9RHOB</name>
<dbReference type="Proteomes" id="UP001265259">
    <property type="component" value="Unassembled WGS sequence"/>
</dbReference>
<reference evidence="4 5" key="1">
    <citation type="submission" date="2023-09" db="EMBL/GenBank/DDBJ databases">
        <authorList>
            <person name="Rey-Velasco X."/>
        </authorList>
    </citation>
    <scope>NUCLEOTIDE SEQUENCE [LARGE SCALE GENOMIC DNA]</scope>
    <source>
        <strain evidence="4 5">F158</strain>
    </source>
</reference>
<dbReference type="SUPFAM" id="SSF53335">
    <property type="entry name" value="S-adenosyl-L-methionine-dependent methyltransferases"/>
    <property type="match status" value="1"/>
</dbReference>
<feature type="domain" description="Methyltransferase small" evidence="3">
    <location>
        <begin position="34"/>
        <end position="128"/>
    </location>
</feature>
<evidence type="ECO:0000256" key="1">
    <source>
        <dbReference type="ARBA" id="ARBA00022603"/>
    </source>
</evidence>
<organism evidence="4 5">
    <name type="scientific">Tropicimonas omnivorans</name>
    <dbReference type="NCBI Taxonomy" id="3075590"/>
    <lineage>
        <taxon>Bacteria</taxon>
        <taxon>Pseudomonadati</taxon>
        <taxon>Pseudomonadota</taxon>
        <taxon>Alphaproteobacteria</taxon>
        <taxon>Rhodobacterales</taxon>
        <taxon>Roseobacteraceae</taxon>
        <taxon>Tropicimonas</taxon>
    </lineage>
</organism>
<dbReference type="PANTHER" id="PTHR47739:SF1">
    <property type="entry name" value="TRNA1(VAL) (ADENINE(37)-N6)-METHYLTRANSFERASE"/>
    <property type="match status" value="1"/>
</dbReference>
<dbReference type="EMBL" id="JAVRHL010000001">
    <property type="protein sequence ID" value="MDT0681189.1"/>
    <property type="molecule type" value="Genomic_DNA"/>
</dbReference>